<dbReference type="KEGG" id="egt:105961940"/>
<dbReference type="eggNOG" id="ENOG502QRUA">
    <property type="taxonomic scope" value="Eukaryota"/>
</dbReference>
<evidence type="ECO:0000256" key="10">
    <source>
        <dbReference type="SAM" id="Phobius"/>
    </source>
</evidence>
<dbReference type="PhylomeDB" id="A0A022QYG0"/>
<evidence type="ECO:0000313" key="12">
    <source>
        <dbReference type="Proteomes" id="UP000030748"/>
    </source>
</evidence>
<keyword evidence="8" id="KW-0067">ATP-binding</keyword>
<gene>
    <name evidence="11" type="ORF">MIMGU_mgv1a018749mg</name>
</gene>
<evidence type="ECO:0000256" key="7">
    <source>
        <dbReference type="ARBA" id="ARBA00022777"/>
    </source>
</evidence>
<feature type="transmembrane region" description="Helical" evidence="10">
    <location>
        <begin position="30"/>
        <end position="51"/>
    </location>
</feature>
<evidence type="ECO:0000256" key="3">
    <source>
        <dbReference type="ARBA" id="ARBA00022516"/>
    </source>
</evidence>
<keyword evidence="10" id="KW-1133">Transmembrane helix</keyword>
<proteinExistence type="inferred from homology"/>
<keyword evidence="4" id="KW-0441">Lipid A biosynthesis</keyword>
<keyword evidence="10" id="KW-0472">Membrane</keyword>
<keyword evidence="3" id="KW-0444">Lipid biosynthesis</keyword>
<keyword evidence="6" id="KW-0547">Nucleotide-binding</keyword>
<evidence type="ECO:0000256" key="4">
    <source>
        <dbReference type="ARBA" id="ARBA00022556"/>
    </source>
</evidence>
<evidence type="ECO:0000256" key="9">
    <source>
        <dbReference type="ARBA" id="ARBA00023098"/>
    </source>
</evidence>
<keyword evidence="10" id="KW-0812">Transmembrane</keyword>
<dbReference type="HAMAP" id="MF_00409">
    <property type="entry name" value="LpxK"/>
    <property type="match status" value="1"/>
</dbReference>
<comment type="pathway">
    <text evidence="1">Glycolipid biosynthesis; lipid IV(A) biosynthesis; lipid IV(A) from (3R)-3-hydroxytetradecanoyl-[acyl-carrier-protein] and UDP-N-acetyl-alpha-D-glucosamine: step 6/6.</text>
</comment>
<dbReference type="UniPathway" id="UPA00359">
    <property type="reaction ID" value="UER00482"/>
</dbReference>
<dbReference type="GO" id="GO:0009029">
    <property type="term" value="F:lipid-A 4'-kinase activity"/>
    <property type="evidence" value="ECO:0000318"/>
    <property type="project" value="GO_Central"/>
</dbReference>
<dbReference type="OrthoDB" id="10266567at2759"/>
<dbReference type="GO" id="GO:0005524">
    <property type="term" value="F:ATP binding"/>
    <property type="evidence" value="ECO:0007669"/>
    <property type="project" value="UniProtKB-KW"/>
</dbReference>
<evidence type="ECO:0000256" key="1">
    <source>
        <dbReference type="ARBA" id="ARBA00004870"/>
    </source>
</evidence>
<evidence type="ECO:0000256" key="6">
    <source>
        <dbReference type="ARBA" id="ARBA00022741"/>
    </source>
</evidence>
<name>A0A022QYG0_ERYGU</name>
<dbReference type="GO" id="GO:0016020">
    <property type="term" value="C:membrane"/>
    <property type="evidence" value="ECO:0007669"/>
    <property type="project" value="GOC"/>
</dbReference>
<evidence type="ECO:0000256" key="2">
    <source>
        <dbReference type="ARBA" id="ARBA00012071"/>
    </source>
</evidence>
<evidence type="ECO:0000313" key="11">
    <source>
        <dbReference type="EMBL" id="EYU33652.1"/>
    </source>
</evidence>
<dbReference type="InterPro" id="IPR003758">
    <property type="entry name" value="LpxK"/>
</dbReference>
<keyword evidence="7" id="KW-0418">Kinase</keyword>
<dbReference type="OMA" id="RAFPDHH"/>
<dbReference type="NCBIfam" id="TIGR00682">
    <property type="entry name" value="lpxK"/>
    <property type="match status" value="1"/>
</dbReference>
<dbReference type="PANTHER" id="PTHR42724:SF1">
    <property type="entry name" value="TETRAACYLDISACCHARIDE 4'-KINASE, MITOCHONDRIAL-RELATED"/>
    <property type="match status" value="1"/>
</dbReference>
<dbReference type="Proteomes" id="UP000030748">
    <property type="component" value="Unassembled WGS sequence"/>
</dbReference>
<evidence type="ECO:0000256" key="8">
    <source>
        <dbReference type="ARBA" id="ARBA00022840"/>
    </source>
</evidence>
<keyword evidence="5" id="KW-0808">Transferase</keyword>
<sequence length="395" mass="44820">MERVRSAVKQIAYTQRSQWLSTLSPLHLSLIPVLSLSSSLYAFSLLCRHLLYRFNILHKHRLPVPVISVGNLTWGGNGKTPMVEFLARSFADDGISPLILTRGYGGADEAKMLQRQLQCTSAKIGVGANRVATAAKFLKQYGYVNFDATSEKPPFLKGTRKFHPNSGQIGAAILDDGMQHLRILRDLEIVMVNALMPWGNRHLLPLGPLREPFTALNRADIIVIHHADLVQEKDIEALESTIRKAERNLPIFLTKMAPIHFFPCRDISCKMSLRAVDNMTVLCLSGIGFADSFIQTIERMGAAYVDHIDFSDHHLFQFKEIEMVRARLQALESEFGTKPIVVITEKDYDRSPETLKHLNHYEVLVLCSRLQFLVYKGRTEERFKKIVRERLSILV</sequence>
<dbReference type="EMBL" id="KI630752">
    <property type="protein sequence ID" value="EYU33652.1"/>
    <property type="molecule type" value="Genomic_DNA"/>
</dbReference>
<dbReference type="GO" id="GO:0009245">
    <property type="term" value="P:lipid A biosynthetic process"/>
    <property type="evidence" value="ECO:0007669"/>
    <property type="project" value="UniProtKB-KW"/>
</dbReference>
<organism evidence="11 12">
    <name type="scientific">Erythranthe guttata</name>
    <name type="common">Yellow monkey flower</name>
    <name type="synonym">Mimulus guttatus</name>
    <dbReference type="NCBI Taxonomy" id="4155"/>
    <lineage>
        <taxon>Eukaryota</taxon>
        <taxon>Viridiplantae</taxon>
        <taxon>Streptophyta</taxon>
        <taxon>Embryophyta</taxon>
        <taxon>Tracheophyta</taxon>
        <taxon>Spermatophyta</taxon>
        <taxon>Magnoliopsida</taxon>
        <taxon>eudicotyledons</taxon>
        <taxon>Gunneridae</taxon>
        <taxon>Pentapetalae</taxon>
        <taxon>asterids</taxon>
        <taxon>lamiids</taxon>
        <taxon>Lamiales</taxon>
        <taxon>Phrymaceae</taxon>
        <taxon>Erythranthe</taxon>
    </lineage>
</organism>
<dbReference type="STRING" id="4155.A0A022QYG0"/>
<dbReference type="Pfam" id="PF02606">
    <property type="entry name" value="LpxK"/>
    <property type="match status" value="1"/>
</dbReference>
<dbReference type="PANTHER" id="PTHR42724">
    <property type="entry name" value="TETRAACYLDISACCHARIDE 4'-KINASE"/>
    <property type="match status" value="1"/>
</dbReference>
<keyword evidence="12" id="KW-1185">Reference proteome</keyword>
<accession>A0A022QYG0</accession>
<keyword evidence="9" id="KW-0443">Lipid metabolism</keyword>
<evidence type="ECO:0000256" key="5">
    <source>
        <dbReference type="ARBA" id="ARBA00022679"/>
    </source>
</evidence>
<dbReference type="AlphaFoldDB" id="A0A022QYG0"/>
<reference evidence="11 12" key="1">
    <citation type="journal article" date="2013" name="Proc. Natl. Acad. Sci. U.S.A.">
        <title>Fine-scale variation in meiotic recombination in Mimulus inferred from population shotgun sequencing.</title>
        <authorList>
            <person name="Hellsten U."/>
            <person name="Wright K.M."/>
            <person name="Jenkins J."/>
            <person name="Shu S."/>
            <person name="Yuan Y."/>
            <person name="Wessler S.R."/>
            <person name="Schmutz J."/>
            <person name="Willis J.H."/>
            <person name="Rokhsar D.S."/>
        </authorList>
    </citation>
    <scope>NUCLEOTIDE SEQUENCE [LARGE SCALE GENOMIC DNA]</scope>
    <source>
        <strain evidence="12">cv. DUN x IM62</strain>
    </source>
</reference>
<protein>
    <recommendedName>
        <fullName evidence="2">tetraacyldisaccharide 4'-kinase</fullName>
        <ecNumber evidence="2">2.7.1.130</ecNumber>
    </recommendedName>
</protein>
<dbReference type="EC" id="2.7.1.130" evidence="2"/>